<keyword evidence="6" id="KW-0812">Transmembrane</keyword>
<evidence type="ECO:0000313" key="9">
    <source>
        <dbReference type="Proteomes" id="UP000320333"/>
    </source>
</evidence>
<evidence type="ECO:0000259" key="7">
    <source>
        <dbReference type="PROSITE" id="PS50177"/>
    </source>
</evidence>
<feature type="transmembrane region" description="Helical" evidence="6">
    <location>
        <begin position="195"/>
        <end position="220"/>
    </location>
</feature>
<keyword evidence="3" id="KW-0378">Hydrolase</keyword>
<dbReference type="AlphaFoldDB" id="A0A507FQT1"/>
<dbReference type="STRING" id="246404.A0A507FQT1"/>
<dbReference type="GO" id="GO:0005635">
    <property type="term" value="C:nuclear envelope"/>
    <property type="evidence" value="ECO:0007669"/>
    <property type="project" value="UniProtKB-ARBA"/>
</dbReference>
<dbReference type="SUPFAM" id="SSF54427">
    <property type="entry name" value="NTF2-like"/>
    <property type="match status" value="1"/>
</dbReference>
<comment type="caution">
    <text evidence="8">The sequence shown here is derived from an EMBL/GenBank/DDBJ whole genome shotgun (WGS) entry which is preliminary data.</text>
</comment>
<dbReference type="PROSITE" id="PS50177">
    <property type="entry name" value="NTF2_DOMAIN"/>
    <property type="match status" value="1"/>
</dbReference>
<reference evidence="8 9" key="1">
    <citation type="journal article" date="2019" name="Sci. Rep.">
        <title>Comparative genomics of chytrid fungi reveal insights into the obligate biotrophic and pathogenic lifestyle of Synchytrium endobioticum.</title>
        <authorList>
            <person name="van de Vossenberg B.T.L.H."/>
            <person name="Warris S."/>
            <person name="Nguyen H.D.T."/>
            <person name="van Gent-Pelzer M.P.E."/>
            <person name="Joly D.L."/>
            <person name="van de Geest H.C."/>
            <person name="Bonants P.J.M."/>
            <person name="Smith D.S."/>
            <person name="Levesque C.A."/>
            <person name="van der Lee T.A.J."/>
        </authorList>
    </citation>
    <scope>NUCLEOTIDE SEQUENCE [LARGE SCALE GENOMIC DNA]</scope>
    <source>
        <strain evidence="8 9">CBS 675.73</strain>
    </source>
</reference>
<gene>
    <name evidence="8" type="ORF">CcCBS67573_g00160</name>
</gene>
<name>A0A507FQT1_9FUNG</name>
<evidence type="ECO:0000256" key="5">
    <source>
        <dbReference type="SAM" id="MobiDB-lite"/>
    </source>
</evidence>
<dbReference type="SUPFAM" id="SSF53474">
    <property type="entry name" value="alpha/beta-Hydrolases"/>
    <property type="match status" value="1"/>
</dbReference>
<evidence type="ECO:0000256" key="6">
    <source>
        <dbReference type="SAM" id="Phobius"/>
    </source>
</evidence>
<dbReference type="Gene3D" id="3.40.50.1820">
    <property type="entry name" value="alpha/beta hydrolase"/>
    <property type="match status" value="1"/>
</dbReference>
<protein>
    <recommendedName>
        <fullName evidence="4">Nuclear transport factor 2</fullName>
    </recommendedName>
</protein>
<dbReference type="OrthoDB" id="6507044at2759"/>
<dbReference type="InterPro" id="IPR018222">
    <property type="entry name" value="Nuclear_transport_factor_2_euk"/>
</dbReference>
<keyword evidence="2" id="KW-0963">Cytoplasm</keyword>
<dbReference type="InterPro" id="IPR049492">
    <property type="entry name" value="BD-FAE-like_dom"/>
</dbReference>
<feature type="domain" description="NTF2" evidence="7">
    <location>
        <begin position="6"/>
        <end position="121"/>
    </location>
</feature>
<dbReference type="InterPro" id="IPR050300">
    <property type="entry name" value="GDXG_lipolytic_enzyme"/>
</dbReference>
<dbReference type="InterPro" id="IPR002075">
    <property type="entry name" value="NTF2_dom"/>
</dbReference>
<dbReference type="PANTHER" id="PTHR48081">
    <property type="entry name" value="AB HYDROLASE SUPERFAMILY PROTEIN C4A8.06C"/>
    <property type="match status" value="1"/>
</dbReference>
<evidence type="ECO:0000256" key="2">
    <source>
        <dbReference type="ARBA" id="ARBA00022490"/>
    </source>
</evidence>
<evidence type="ECO:0000256" key="3">
    <source>
        <dbReference type="ARBA" id="ARBA00022801"/>
    </source>
</evidence>
<dbReference type="Pfam" id="PF02136">
    <property type="entry name" value="NTF2"/>
    <property type="match status" value="1"/>
</dbReference>
<dbReference type="FunFam" id="3.10.450.50:FF:000005">
    <property type="entry name" value="Nuclear transport factor 2"/>
    <property type="match status" value="1"/>
</dbReference>
<feature type="transmembrane region" description="Helical" evidence="6">
    <location>
        <begin position="121"/>
        <end position="143"/>
    </location>
</feature>
<dbReference type="InterPro" id="IPR029058">
    <property type="entry name" value="AB_hydrolase_fold"/>
</dbReference>
<dbReference type="EMBL" id="QEAP01000002">
    <property type="protein sequence ID" value="TPX78622.1"/>
    <property type="molecule type" value="Genomic_DNA"/>
</dbReference>
<dbReference type="GO" id="GO:0006606">
    <property type="term" value="P:protein import into nucleus"/>
    <property type="evidence" value="ECO:0007669"/>
    <property type="project" value="UniProtKB-ARBA"/>
</dbReference>
<dbReference type="CDD" id="cd00780">
    <property type="entry name" value="NTF2"/>
    <property type="match status" value="1"/>
</dbReference>
<accession>A0A507FQT1</accession>
<keyword evidence="9" id="KW-1185">Reference proteome</keyword>
<dbReference type="PANTHER" id="PTHR48081:SF33">
    <property type="entry name" value="KYNURENINE FORMAMIDASE"/>
    <property type="match status" value="1"/>
</dbReference>
<keyword evidence="6" id="KW-0472">Membrane</keyword>
<dbReference type="Pfam" id="PF20434">
    <property type="entry name" value="BD-FAE"/>
    <property type="match status" value="1"/>
</dbReference>
<dbReference type="GO" id="GO:0005737">
    <property type="term" value="C:cytoplasm"/>
    <property type="evidence" value="ECO:0007669"/>
    <property type="project" value="UniProtKB-SubCell"/>
</dbReference>
<evidence type="ECO:0000256" key="1">
    <source>
        <dbReference type="ARBA" id="ARBA00004496"/>
    </source>
</evidence>
<dbReference type="GO" id="GO:0004061">
    <property type="term" value="F:arylformamidase activity"/>
    <property type="evidence" value="ECO:0007669"/>
    <property type="project" value="TreeGrafter"/>
</dbReference>
<dbReference type="InterPro" id="IPR032710">
    <property type="entry name" value="NTF2-like_dom_sf"/>
</dbReference>
<proteinExistence type="predicted"/>
<feature type="compositionally biased region" description="Basic residues" evidence="5">
    <location>
        <begin position="155"/>
        <end position="174"/>
    </location>
</feature>
<dbReference type="Gene3D" id="3.10.450.50">
    <property type="match status" value="1"/>
</dbReference>
<evidence type="ECO:0000256" key="4">
    <source>
        <dbReference type="ARBA" id="ARBA00026247"/>
    </source>
</evidence>
<evidence type="ECO:0000313" key="8">
    <source>
        <dbReference type="EMBL" id="TPX78622.1"/>
    </source>
</evidence>
<sequence>MSADQIAKGFTEFYYNAFDTNRAQLAPLYRDMSMLTYEDKQFVGAQNIVNHLAGLPFTRIKHVITKCDAQPSHPTQGSILITVMGQLQFDDSPAPMPFTQTFHLYPEGPSNYFFYNDMFRLVFAPIALYLIAFLVHAAAGAGAQHRGRTGASPHKTTRSRSRTKSRTRGSNRIKRKPSKRLFGVPVPLDPVKVLLINYGLVMHILGLVLGPLPIALRWCLARLVSTPAKMCEGNCESAKPRAIKDIKFTDKNPVRLDIYTRCCTPVDPSSPLKPVILFIYGGAWSTGSKAIYAPLACNLERAGYVVIVPDYTLFPTGMVEDALDDVAAAVLWARKFSAEYGGDPDRIHMMGHSAGGHLVAMALVRAAVNEARRSSIDSIPPIPGEMRPPISCFNPRVAIKSAILLAGVYDISAHFKFESDRGVEEISAMERCMSQTHECFEARSPGELLRLCHQQSQVVFSELLPQDWLFLHGDADTTVPPRESEKFHSILEWEFGVSRSEVKLLKGVGHFDIISGITVMDSDYMVQFLRDVAQVVKRAV</sequence>
<dbReference type="Proteomes" id="UP000320333">
    <property type="component" value="Unassembled WGS sequence"/>
</dbReference>
<keyword evidence="6" id="KW-1133">Transmembrane helix</keyword>
<organism evidence="8 9">
    <name type="scientific">Chytriomyces confervae</name>
    <dbReference type="NCBI Taxonomy" id="246404"/>
    <lineage>
        <taxon>Eukaryota</taxon>
        <taxon>Fungi</taxon>
        <taxon>Fungi incertae sedis</taxon>
        <taxon>Chytridiomycota</taxon>
        <taxon>Chytridiomycota incertae sedis</taxon>
        <taxon>Chytridiomycetes</taxon>
        <taxon>Chytridiales</taxon>
        <taxon>Chytriomycetaceae</taxon>
        <taxon>Chytriomyces</taxon>
    </lineage>
</organism>
<comment type="subcellular location">
    <subcellularLocation>
        <location evidence="1">Cytoplasm</location>
    </subcellularLocation>
</comment>
<feature type="region of interest" description="Disordered" evidence="5">
    <location>
        <begin position="144"/>
        <end position="174"/>
    </location>
</feature>